<dbReference type="AlphaFoldDB" id="A0A1M5QT30"/>
<dbReference type="GO" id="GO:0006355">
    <property type="term" value="P:regulation of DNA-templated transcription"/>
    <property type="evidence" value="ECO:0007669"/>
    <property type="project" value="InterPro"/>
</dbReference>
<dbReference type="GO" id="GO:0003677">
    <property type="term" value="F:DNA binding"/>
    <property type="evidence" value="ECO:0007669"/>
    <property type="project" value="UniProtKB-KW"/>
</dbReference>
<proteinExistence type="predicted"/>
<dbReference type="PRINTS" id="PR00038">
    <property type="entry name" value="HTHLUXR"/>
</dbReference>
<dbReference type="PROSITE" id="PS50043">
    <property type="entry name" value="HTH_LUXR_2"/>
    <property type="match status" value="1"/>
</dbReference>
<evidence type="ECO:0000259" key="2">
    <source>
        <dbReference type="PROSITE" id="PS50043"/>
    </source>
</evidence>
<organism evidence="3 4">
    <name type="scientific">Bradyrhizobium erythrophlei</name>
    <dbReference type="NCBI Taxonomy" id="1437360"/>
    <lineage>
        <taxon>Bacteria</taxon>
        <taxon>Pseudomonadati</taxon>
        <taxon>Pseudomonadota</taxon>
        <taxon>Alphaproteobacteria</taxon>
        <taxon>Hyphomicrobiales</taxon>
        <taxon>Nitrobacteraceae</taxon>
        <taxon>Bradyrhizobium</taxon>
    </lineage>
</organism>
<dbReference type="SUPFAM" id="SSF46894">
    <property type="entry name" value="C-terminal effector domain of the bipartite response regulators"/>
    <property type="match status" value="1"/>
</dbReference>
<sequence>MEIQADGVNRLFYEFGDIMDDFTNPAELALGSLTSPVLVIIERNVLARTCILSILKREFAGFEIVEMPTTSGLHWLSGKDVRLVALNMEDRQITDPSIEDSLALIAECCPNAHVALLSNRDDDATAVAAMQRGVRGFFPISIPVGVAIAGLHLVLAGGVYRPLPIVEAPSLKAIAQDAGARERSGIHEGNGVTKILSDKTMVDLTPREQHVLAALELGLPNKLIAAKLNLSENTVKMHIQHIMRKCSAHNRTEAVLRWSGRFNGKDPHPRIP</sequence>
<dbReference type="Gene3D" id="3.40.50.2300">
    <property type="match status" value="1"/>
</dbReference>
<dbReference type="InterPro" id="IPR011006">
    <property type="entry name" value="CheY-like_superfamily"/>
</dbReference>
<evidence type="ECO:0000313" key="4">
    <source>
        <dbReference type="Proteomes" id="UP000190675"/>
    </source>
</evidence>
<dbReference type="InterPro" id="IPR039420">
    <property type="entry name" value="WalR-like"/>
</dbReference>
<dbReference type="InterPro" id="IPR016032">
    <property type="entry name" value="Sig_transdc_resp-reg_C-effctor"/>
</dbReference>
<dbReference type="InterPro" id="IPR036388">
    <property type="entry name" value="WH-like_DNA-bd_sf"/>
</dbReference>
<dbReference type="SUPFAM" id="SSF52172">
    <property type="entry name" value="CheY-like"/>
    <property type="match status" value="1"/>
</dbReference>
<dbReference type="CDD" id="cd06170">
    <property type="entry name" value="LuxR_C_like"/>
    <property type="match status" value="1"/>
</dbReference>
<dbReference type="SMART" id="SM00421">
    <property type="entry name" value="HTH_LUXR"/>
    <property type="match status" value="1"/>
</dbReference>
<protein>
    <submittedName>
        <fullName evidence="3">DNA-binding response regulator, NarL/FixJ family, contains REC and HTH domains</fullName>
    </submittedName>
</protein>
<feature type="domain" description="HTH luxR-type" evidence="2">
    <location>
        <begin position="197"/>
        <end position="262"/>
    </location>
</feature>
<reference evidence="3 4" key="1">
    <citation type="submission" date="2016-11" db="EMBL/GenBank/DDBJ databases">
        <authorList>
            <person name="Jaros S."/>
            <person name="Januszkiewicz K."/>
            <person name="Wedrychowicz H."/>
        </authorList>
    </citation>
    <scope>NUCLEOTIDE SEQUENCE [LARGE SCALE GENOMIC DNA]</scope>
    <source>
        <strain evidence="3 4">GAS242</strain>
    </source>
</reference>
<accession>A0A1M5QT30</accession>
<dbReference type="Pfam" id="PF00196">
    <property type="entry name" value="GerE"/>
    <property type="match status" value="1"/>
</dbReference>
<dbReference type="InterPro" id="IPR000792">
    <property type="entry name" value="Tscrpt_reg_LuxR_C"/>
</dbReference>
<gene>
    <name evidence="3" type="ORF">SAMN05444169_6141</name>
</gene>
<name>A0A1M5QT30_9BRAD</name>
<dbReference type="PANTHER" id="PTHR43214">
    <property type="entry name" value="TWO-COMPONENT RESPONSE REGULATOR"/>
    <property type="match status" value="1"/>
</dbReference>
<keyword evidence="1 3" id="KW-0238">DNA-binding</keyword>
<dbReference type="Proteomes" id="UP000190675">
    <property type="component" value="Chromosome I"/>
</dbReference>
<evidence type="ECO:0000313" key="3">
    <source>
        <dbReference type="EMBL" id="SHH17315.1"/>
    </source>
</evidence>
<dbReference type="PROSITE" id="PS00622">
    <property type="entry name" value="HTH_LUXR_1"/>
    <property type="match status" value="1"/>
</dbReference>
<evidence type="ECO:0000256" key="1">
    <source>
        <dbReference type="ARBA" id="ARBA00023125"/>
    </source>
</evidence>
<dbReference type="EMBL" id="LT670818">
    <property type="protein sequence ID" value="SHH17315.1"/>
    <property type="molecule type" value="Genomic_DNA"/>
</dbReference>
<dbReference type="Gene3D" id="1.10.10.10">
    <property type="entry name" value="Winged helix-like DNA-binding domain superfamily/Winged helix DNA-binding domain"/>
    <property type="match status" value="1"/>
</dbReference>
<dbReference type="PANTHER" id="PTHR43214:SF42">
    <property type="entry name" value="TRANSCRIPTIONAL REGULATORY PROTEIN DESR"/>
    <property type="match status" value="1"/>
</dbReference>